<dbReference type="EMBL" id="CADCXU010027752">
    <property type="protein sequence ID" value="CAB0014374.1"/>
    <property type="molecule type" value="Genomic_DNA"/>
</dbReference>
<evidence type="ECO:0000313" key="1">
    <source>
        <dbReference type="EMBL" id="CAB0014374.1"/>
    </source>
</evidence>
<name>A0A6H5HCT9_9HEMI</name>
<keyword evidence="2" id="KW-1185">Reference proteome</keyword>
<protein>
    <submittedName>
        <fullName evidence="1">Uncharacterized protein</fullName>
    </submittedName>
</protein>
<sequence length="50" mass="5891">MRHIGKGWKLLRYLNHLVLRARKLERAAWSAEAGRIGLHVRLEEEQSVKN</sequence>
<dbReference type="AlphaFoldDB" id="A0A6H5HCT9"/>
<dbReference type="Proteomes" id="UP000479000">
    <property type="component" value="Unassembled WGS sequence"/>
</dbReference>
<gene>
    <name evidence="1" type="ORF">NTEN_LOCUS18807</name>
</gene>
<accession>A0A6H5HCT9</accession>
<proteinExistence type="predicted"/>
<organism evidence="1 2">
    <name type="scientific">Nesidiocoris tenuis</name>
    <dbReference type="NCBI Taxonomy" id="355587"/>
    <lineage>
        <taxon>Eukaryota</taxon>
        <taxon>Metazoa</taxon>
        <taxon>Ecdysozoa</taxon>
        <taxon>Arthropoda</taxon>
        <taxon>Hexapoda</taxon>
        <taxon>Insecta</taxon>
        <taxon>Pterygota</taxon>
        <taxon>Neoptera</taxon>
        <taxon>Paraneoptera</taxon>
        <taxon>Hemiptera</taxon>
        <taxon>Heteroptera</taxon>
        <taxon>Panheteroptera</taxon>
        <taxon>Cimicomorpha</taxon>
        <taxon>Miridae</taxon>
        <taxon>Dicyphina</taxon>
        <taxon>Nesidiocoris</taxon>
    </lineage>
</organism>
<reference evidence="1 2" key="1">
    <citation type="submission" date="2020-02" db="EMBL/GenBank/DDBJ databases">
        <authorList>
            <person name="Ferguson B K."/>
        </authorList>
    </citation>
    <scope>NUCLEOTIDE SEQUENCE [LARGE SCALE GENOMIC DNA]</scope>
</reference>
<feature type="non-terminal residue" evidence="1">
    <location>
        <position position="50"/>
    </location>
</feature>
<evidence type="ECO:0000313" key="2">
    <source>
        <dbReference type="Proteomes" id="UP000479000"/>
    </source>
</evidence>